<dbReference type="InterPro" id="IPR044148">
    <property type="entry name" value="ALDH_GabD1-like"/>
</dbReference>
<dbReference type="GO" id="GO:0004030">
    <property type="term" value="F:aldehyde dehydrogenase [NAD(P)+] activity"/>
    <property type="evidence" value="ECO:0007669"/>
    <property type="project" value="InterPro"/>
</dbReference>
<keyword evidence="2" id="KW-0521">NADP</keyword>
<name>A0A2D0NJ32_FLAN2</name>
<evidence type="ECO:0000256" key="2">
    <source>
        <dbReference type="ARBA" id="ARBA00022857"/>
    </source>
</evidence>
<dbReference type="PANTHER" id="PTHR43217">
    <property type="entry name" value="SUCCINATE SEMIALDEHYDE DEHYDROGENASE [NAD(P)+] SAD"/>
    <property type="match status" value="1"/>
</dbReference>
<evidence type="ECO:0000256" key="3">
    <source>
        <dbReference type="ARBA" id="ARBA00023002"/>
    </source>
</evidence>
<dbReference type="InterPro" id="IPR047110">
    <property type="entry name" value="GABD/Sad-like"/>
</dbReference>
<evidence type="ECO:0000259" key="4">
    <source>
        <dbReference type="Pfam" id="PF00171"/>
    </source>
</evidence>
<dbReference type="FunFam" id="3.40.309.10:FF:000010">
    <property type="entry name" value="Gamma-aminobutyraldehyde dehydrogenase"/>
    <property type="match status" value="1"/>
</dbReference>
<dbReference type="SUPFAM" id="SSF53720">
    <property type="entry name" value="ALDH-like"/>
    <property type="match status" value="1"/>
</dbReference>
<dbReference type="RefSeq" id="WP_099148093.1">
    <property type="nucleotide sequence ID" value="NZ_PDUD01000001.1"/>
</dbReference>
<accession>A0A2D0NJ32</accession>
<dbReference type="PANTHER" id="PTHR43217:SF1">
    <property type="entry name" value="SUCCINATE SEMIALDEHYDE DEHYDROGENASE [NAD(P)+] SAD"/>
    <property type="match status" value="1"/>
</dbReference>
<dbReference type="InterPro" id="IPR016161">
    <property type="entry name" value="Ald_DH/histidinol_DH"/>
</dbReference>
<feature type="domain" description="Aldehyde dehydrogenase" evidence="4">
    <location>
        <begin position="1"/>
        <end position="449"/>
    </location>
</feature>
<dbReference type="AlphaFoldDB" id="A0A2D0NJ32"/>
<dbReference type="Proteomes" id="UP000223913">
    <property type="component" value="Unassembled WGS sequence"/>
</dbReference>
<evidence type="ECO:0000313" key="6">
    <source>
        <dbReference type="Proteomes" id="UP000223913"/>
    </source>
</evidence>
<evidence type="ECO:0000313" key="5">
    <source>
        <dbReference type="EMBL" id="PHN08501.1"/>
    </source>
</evidence>
<reference evidence="5 6" key="1">
    <citation type="submission" date="2017-10" db="EMBL/GenBank/DDBJ databases">
        <title>The draft genome sequence of Lewinella nigricans NBRC 102662.</title>
        <authorList>
            <person name="Wang K."/>
        </authorList>
    </citation>
    <scope>NUCLEOTIDE SEQUENCE [LARGE SCALE GENOMIC DNA]</scope>
    <source>
        <strain evidence="5 6">NBRC 102662</strain>
    </source>
</reference>
<dbReference type="FunFam" id="3.40.605.10:FF:000012">
    <property type="entry name" value="NAD-dependent succinate-semialdehyde dehydrogenase"/>
    <property type="match status" value="1"/>
</dbReference>
<evidence type="ECO:0000256" key="1">
    <source>
        <dbReference type="ARBA" id="ARBA00009986"/>
    </source>
</evidence>
<dbReference type="InterPro" id="IPR016162">
    <property type="entry name" value="Ald_DH_N"/>
</dbReference>
<dbReference type="EMBL" id="PDUD01000001">
    <property type="protein sequence ID" value="PHN08501.1"/>
    <property type="molecule type" value="Genomic_DNA"/>
</dbReference>
<proteinExistence type="inferred from homology"/>
<comment type="caution">
    <text evidence="5">The sequence shown here is derived from an EMBL/GenBank/DDBJ whole genome shotgun (WGS) entry which is preliminary data.</text>
</comment>
<protein>
    <submittedName>
        <fullName evidence="5">Succinate-semialdehyde dehydrogenase</fullName>
    </submittedName>
</protein>
<gene>
    <name evidence="5" type="ORF">CRP01_00895</name>
</gene>
<dbReference type="InterPro" id="IPR016163">
    <property type="entry name" value="Ald_DH_C"/>
</dbReference>
<dbReference type="InterPro" id="IPR016160">
    <property type="entry name" value="Ald_DH_CS_CYS"/>
</dbReference>
<dbReference type="GO" id="GO:0004777">
    <property type="term" value="F:succinate-semialdehyde dehydrogenase (NAD+) activity"/>
    <property type="evidence" value="ECO:0007669"/>
    <property type="project" value="TreeGrafter"/>
</dbReference>
<dbReference type="Gene3D" id="3.40.309.10">
    <property type="entry name" value="Aldehyde Dehydrogenase, Chain A, domain 2"/>
    <property type="match status" value="1"/>
</dbReference>
<sequence>MKVINPATAKVEKTYSNDNKSDVAEKIKAAHQEQQSWREESFLQRAESMMRAADILEERKEAFAELMTTEMGKLYRDAIAEAEKCAWVCRYYAEHAAGFLTDEVKGSDATRSYVSFEPLGVILAIMPWNFPFWQVFRCAAPAIMAGNTVLLKHASNVPGCAMAIESIFRDAGFPKGVFQTLLIDSDATADVIAAPEVKAVSLTGSEAAGRAVAGLAGKHLKKAVLELGGSDPYLILGDADLEQAAEVCAKGRLLNNGQSCIGAKRFIIVDRVYDDFVRLFKGEMEAAVMGDPMKDGVDLGPMARTDLRDDLHEQVTKSIRKGAKCILGGEIPDREGAYYPATILTEVAPGQPAYEEELFGPVASVIRVADEPEAVRVANDTPFGLGAAIFTRDTEAAERIARSIAAGSVFINTMVKSDPRLPFGGIKNSGYGRELSDYGIREFVNIKTIYVK</sequence>
<dbReference type="InterPro" id="IPR015590">
    <property type="entry name" value="Aldehyde_DH_dom"/>
</dbReference>
<comment type="similarity">
    <text evidence="1">Belongs to the aldehyde dehydrogenase family.</text>
</comment>
<keyword evidence="6" id="KW-1185">Reference proteome</keyword>
<organism evidence="5 6">
    <name type="scientific">Flavilitoribacter nigricans (strain ATCC 23147 / DSM 23189 / NBRC 102662 / NCIMB 1420 / SS-2)</name>
    <name type="common">Lewinella nigricans</name>
    <dbReference type="NCBI Taxonomy" id="1122177"/>
    <lineage>
        <taxon>Bacteria</taxon>
        <taxon>Pseudomonadati</taxon>
        <taxon>Bacteroidota</taxon>
        <taxon>Saprospiria</taxon>
        <taxon>Saprospirales</taxon>
        <taxon>Lewinellaceae</taxon>
        <taxon>Flavilitoribacter</taxon>
    </lineage>
</organism>
<dbReference type="PROSITE" id="PS00070">
    <property type="entry name" value="ALDEHYDE_DEHYDR_CYS"/>
    <property type="match status" value="1"/>
</dbReference>
<dbReference type="OrthoDB" id="9762913at2"/>
<dbReference type="Gene3D" id="3.40.605.10">
    <property type="entry name" value="Aldehyde Dehydrogenase, Chain A, domain 1"/>
    <property type="match status" value="1"/>
</dbReference>
<dbReference type="CDD" id="cd07100">
    <property type="entry name" value="ALDH_SSADH1_GabD1"/>
    <property type="match status" value="1"/>
</dbReference>
<dbReference type="Pfam" id="PF00171">
    <property type="entry name" value="Aldedh"/>
    <property type="match status" value="1"/>
</dbReference>
<keyword evidence="3" id="KW-0560">Oxidoreductase</keyword>